<comment type="caution">
    <text evidence="1">The sequence shown here is derived from an EMBL/GenBank/DDBJ whole genome shotgun (WGS) entry which is preliminary data.</text>
</comment>
<name>A0ACC5Y8L0_9TELE</name>
<organism evidence="1 2">
    <name type="scientific">Pangasius djambal</name>
    <dbReference type="NCBI Taxonomy" id="1691987"/>
    <lineage>
        <taxon>Eukaryota</taxon>
        <taxon>Metazoa</taxon>
        <taxon>Chordata</taxon>
        <taxon>Craniata</taxon>
        <taxon>Vertebrata</taxon>
        <taxon>Euteleostomi</taxon>
        <taxon>Actinopterygii</taxon>
        <taxon>Neopterygii</taxon>
        <taxon>Teleostei</taxon>
        <taxon>Ostariophysi</taxon>
        <taxon>Siluriformes</taxon>
        <taxon>Pangasiidae</taxon>
        <taxon>Pangasius</taxon>
    </lineage>
</organism>
<dbReference type="EMBL" id="CM040978">
    <property type="protein sequence ID" value="MCJ8731867.1"/>
    <property type="molecule type" value="Genomic_DNA"/>
</dbReference>
<accession>A0ACC5Y8L0</accession>
<gene>
    <name evidence="1" type="ORF">PDJAM_G00204420</name>
</gene>
<reference evidence="1" key="1">
    <citation type="submission" date="2020-02" db="EMBL/GenBank/DDBJ databases">
        <title>Genome sequencing of the panga catfish, Pangasius djambal.</title>
        <authorList>
            <person name="Wen M."/>
            <person name="Zahm M."/>
            <person name="Roques C."/>
            <person name="Cabau C."/>
            <person name="Klopp C."/>
            <person name="Donnadieu C."/>
            <person name="Jouanno E."/>
            <person name="Avarre J.-C."/>
            <person name="Campet M."/>
            <person name="Ha T."/>
            <person name="Dugue R."/>
            <person name="Lampietro C."/>
            <person name="Louis A."/>
            <person name="Herpin A."/>
            <person name="Echchiki A."/>
            <person name="Berthelot C."/>
            <person name="Parey E."/>
            <person name="Roest-Crollius H."/>
            <person name="Braasch I."/>
            <person name="Postlethwait J.H."/>
            <person name="Bobe J."/>
            <person name="Montfort J."/>
            <person name="Bouchez O."/>
            <person name="Begum T."/>
            <person name="Schartl M."/>
            <person name="Gustiano R."/>
            <person name="Guiguen Y."/>
        </authorList>
    </citation>
    <scope>NUCLEOTIDE SEQUENCE</scope>
    <source>
        <strain evidence="1">Pdj_M5554</strain>
    </source>
</reference>
<sequence length="107" mass="11827">MSITPELLVIQTSPPSLWTCPSAMLHTATKTLQLFSMDYTNAHCTHTHAHYSVNPYEDGFSVESSSSQGFFLSPSQGVFPCHRRPACSSETSHTHTLHFTSVCVKLL</sequence>
<evidence type="ECO:0000313" key="1">
    <source>
        <dbReference type="EMBL" id="MCJ8731867.1"/>
    </source>
</evidence>
<keyword evidence="2" id="KW-1185">Reference proteome</keyword>
<proteinExistence type="predicted"/>
<evidence type="ECO:0000313" key="2">
    <source>
        <dbReference type="Proteomes" id="UP000830395"/>
    </source>
</evidence>
<protein>
    <submittedName>
        <fullName evidence="1">Uncharacterized protein</fullName>
    </submittedName>
</protein>
<dbReference type="Proteomes" id="UP000830395">
    <property type="component" value="Chromosome 4"/>
</dbReference>